<dbReference type="CDD" id="cd00157">
    <property type="entry name" value="Rho"/>
    <property type="match status" value="1"/>
</dbReference>
<dbReference type="KEGG" id="cme:CYME_CMJ091C"/>
<feature type="region of interest" description="Disordered" evidence="3">
    <location>
        <begin position="180"/>
        <end position="205"/>
    </location>
</feature>
<dbReference type="PROSITE" id="PS51421">
    <property type="entry name" value="RAS"/>
    <property type="match status" value="1"/>
</dbReference>
<dbReference type="RefSeq" id="XP_005534835.1">
    <property type="nucleotide sequence ID" value="XM_005534778.1"/>
</dbReference>
<dbReference type="InterPro" id="IPR027417">
    <property type="entry name" value="P-loop_NTPase"/>
</dbReference>
<dbReference type="Proteomes" id="UP000007014">
    <property type="component" value="Chromosome 10"/>
</dbReference>
<dbReference type="InterPro" id="IPR005225">
    <property type="entry name" value="Small_GTP-bd"/>
</dbReference>
<dbReference type="SMART" id="SM00176">
    <property type="entry name" value="RAN"/>
    <property type="match status" value="1"/>
</dbReference>
<dbReference type="SMART" id="SM00174">
    <property type="entry name" value="RHO"/>
    <property type="match status" value="1"/>
</dbReference>
<dbReference type="NCBIfam" id="TIGR00231">
    <property type="entry name" value="small_GTP"/>
    <property type="match status" value="1"/>
</dbReference>
<dbReference type="Gramene" id="CMJ091CT">
    <property type="protein sequence ID" value="CMJ091CT"/>
    <property type="gene ID" value="CMJ091C"/>
</dbReference>
<dbReference type="OMA" id="THTIMLC"/>
<protein>
    <submittedName>
        <fullName evidence="4">Small GTP-binding protein of Rho family</fullName>
    </submittedName>
</protein>
<dbReference type="OrthoDB" id="8830751at2759"/>
<proteinExistence type="predicted"/>
<dbReference type="GO" id="GO:0003924">
    <property type="term" value="F:GTPase activity"/>
    <property type="evidence" value="ECO:0007669"/>
    <property type="project" value="InterPro"/>
</dbReference>
<evidence type="ECO:0000256" key="2">
    <source>
        <dbReference type="ARBA" id="ARBA00023134"/>
    </source>
</evidence>
<dbReference type="STRING" id="280699.M1VHA7"/>
<dbReference type="GeneID" id="16994180"/>
<evidence type="ECO:0000313" key="4">
    <source>
        <dbReference type="EMBL" id="BAM80228.1"/>
    </source>
</evidence>
<dbReference type="PROSITE" id="PS51419">
    <property type="entry name" value="RAB"/>
    <property type="match status" value="1"/>
</dbReference>
<dbReference type="Gene3D" id="3.40.50.300">
    <property type="entry name" value="P-loop containing nucleotide triphosphate hydrolases"/>
    <property type="match status" value="1"/>
</dbReference>
<dbReference type="SUPFAM" id="SSF52540">
    <property type="entry name" value="P-loop containing nucleoside triphosphate hydrolases"/>
    <property type="match status" value="1"/>
</dbReference>
<dbReference type="GO" id="GO:0005525">
    <property type="term" value="F:GTP binding"/>
    <property type="evidence" value="ECO:0007669"/>
    <property type="project" value="UniProtKB-KW"/>
</dbReference>
<dbReference type="GO" id="GO:0007264">
    <property type="term" value="P:small GTPase-mediated signal transduction"/>
    <property type="evidence" value="ECO:0007669"/>
    <property type="project" value="InterPro"/>
</dbReference>
<keyword evidence="1" id="KW-0547">Nucleotide-binding</keyword>
<gene>
    <name evidence="4" type="ORF">CYME_CMJ091C</name>
</gene>
<dbReference type="PANTHER" id="PTHR24072">
    <property type="entry name" value="RHO FAMILY GTPASE"/>
    <property type="match status" value="1"/>
</dbReference>
<dbReference type="AlphaFoldDB" id="M1VHA7"/>
<dbReference type="InterPro" id="IPR001806">
    <property type="entry name" value="Small_GTPase"/>
</dbReference>
<organism evidence="4 5">
    <name type="scientific">Cyanidioschyzon merolae (strain NIES-3377 / 10D)</name>
    <name type="common">Unicellular red alga</name>
    <dbReference type="NCBI Taxonomy" id="280699"/>
    <lineage>
        <taxon>Eukaryota</taxon>
        <taxon>Rhodophyta</taxon>
        <taxon>Bangiophyceae</taxon>
        <taxon>Cyanidiales</taxon>
        <taxon>Cyanidiaceae</taxon>
        <taxon>Cyanidioschyzon</taxon>
    </lineage>
</organism>
<dbReference type="InterPro" id="IPR003578">
    <property type="entry name" value="Small_GTPase_Rho"/>
</dbReference>
<dbReference type="eggNOG" id="KOG0393">
    <property type="taxonomic scope" value="Eukaryota"/>
</dbReference>
<evidence type="ECO:0000256" key="1">
    <source>
        <dbReference type="ARBA" id="ARBA00022741"/>
    </source>
</evidence>
<dbReference type="PRINTS" id="PR00449">
    <property type="entry name" value="RASTRNSFRMNG"/>
</dbReference>
<name>M1VHA7_CYAM1</name>
<dbReference type="HOGENOM" id="CLU_041217_21_1_1"/>
<keyword evidence="5" id="KW-1185">Reference proteome</keyword>
<dbReference type="PROSITE" id="PS51420">
    <property type="entry name" value="RHO"/>
    <property type="match status" value="1"/>
</dbReference>
<accession>M1VHA7</accession>
<dbReference type="EMBL" id="AP006492">
    <property type="protein sequence ID" value="BAM80228.1"/>
    <property type="molecule type" value="Genomic_DNA"/>
</dbReference>
<evidence type="ECO:0000313" key="5">
    <source>
        <dbReference type="Proteomes" id="UP000007014"/>
    </source>
</evidence>
<dbReference type="Pfam" id="PF00071">
    <property type="entry name" value="Ras"/>
    <property type="match status" value="1"/>
</dbReference>
<sequence length="222" mass="24230">MKRVKCVLIGDGGVGKTSLATRFALGEFPDSYLPTTFDSHTAVRRLGTGALVEINIWDCAGQKEFDEVRQYVYHPGLDVFILCFSLVDRRTFEHCAQRWLAEMRDFDPEVPFVLIGTKADLRDQSVLQGSSAIARIVLTEEGVRFARRIGAAAYVEVSSRTGTNVERAFRAAAKAALSTSHEESFGDSDEPLASANGKLQGKRERNEAAASDQGGCCGCCVQ</sequence>
<keyword evidence="2" id="KW-0342">GTP-binding</keyword>
<dbReference type="SMART" id="SM00173">
    <property type="entry name" value="RAS"/>
    <property type="match status" value="1"/>
</dbReference>
<reference evidence="4 5" key="1">
    <citation type="journal article" date="2004" name="Nature">
        <title>Genome sequence of the ultrasmall unicellular red alga Cyanidioschyzon merolae 10D.</title>
        <authorList>
            <person name="Matsuzaki M."/>
            <person name="Misumi O."/>
            <person name="Shin-i T."/>
            <person name="Maruyama S."/>
            <person name="Takahara M."/>
            <person name="Miyagishima S."/>
            <person name="Mori T."/>
            <person name="Nishida K."/>
            <person name="Yagisawa F."/>
            <person name="Nishida K."/>
            <person name="Yoshida Y."/>
            <person name="Nishimura Y."/>
            <person name="Nakao S."/>
            <person name="Kobayashi T."/>
            <person name="Momoyama Y."/>
            <person name="Higashiyama T."/>
            <person name="Minoda A."/>
            <person name="Sano M."/>
            <person name="Nomoto H."/>
            <person name="Oishi K."/>
            <person name="Hayashi H."/>
            <person name="Ohta F."/>
            <person name="Nishizaka S."/>
            <person name="Haga S."/>
            <person name="Miura S."/>
            <person name="Morishita T."/>
            <person name="Kabeya Y."/>
            <person name="Terasawa K."/>
            <person name="Suzuki Y."/>
            <person name="Ishii Y."/>
            <person name="Asakawa S."/>
            <person name="Takano H."/>
            <person name="Ohta N."/>
            <person name="Kuroiwa H."/>
            <person name="Tanaka K."/>
            <person name="Shimizu N."/>
            <person name="Sugano S."/>
            <person name="Sato N."/>
            <person name="Nozaki H."/>
            <person name="Ogasawara N."/>
            <person name="Kohara Y."/>
            <person name="Kuroiwa T."/>
        </authorList>
    </citation>
    <scope>NUCLEOTIDE SEQUENCE [LARGE SCALE GENOMIC DNA]</scope>
    <source>
        <strain evidence="4 5">10D</strain>
    </source>
</reference>
<dbReference type="SMART" id="SM00175">
    <property type="entry name" value="RAB"/>
    <property type="match status" value="1"/>
</dbReference>
<reference evidence="4 5" key="2">
    <citation type="journal article" date="2007" name="BMC Biol.">
        <title>A 100%-complete sequence reveals unusually simple genomic features in the hot-spring red alga Cyanidioschyzon merolae.</title>
        <authorList>
            <person name="Nozaki H."/>
            <person name="Takano H."/>
            <person name="Misumi O."/>
            <person name="Terasawa K."/>
            <person name="Matsuzaki M."/>
            <person name="Maruyama S."/>
            <person name="Nishida K."/>
            <person name="Yagisawa F."/>
            <person name="Yoshida Y."/>
            <person name="Fujiwara T."/>
            <person name="Takio S."/>
            <person name="Tamura K."/>
            <person name="Chung S.J."/>
            <person name="Nakamura S."/>
            <person name="Kuroiwa H."/>
            <person name="Tanaka K."/>
            <person name="Sato N."/>
            <person name="Kuroiwa T."/>
        </authorList>
    </citation>
    <scope>NUCLEOTIDE SEQUENCE [LARGE SCALE GENOMIC DNA]</scope>
    <source>
        <strain evidence="4 5">10D</strain>
    </source>
</reference>
<evidence type="ECO:0000256" key="3">
    <source>
        <dbReference type="SAM" id="MobiDB-lite"/>
    </source>
</evidence>